<evidence type="ECO:0000313" key="1">
    <source>
        <dbReference type="EMBL" id="MFD1784543.1"/>
    </source>
</evidence>
<dbReference type="Pfam" id="PF13366">
    <property type="entry name" value="PDDEXK_3"/>
    <property type="match status" value="1"/>
</dbReference>
<accession>A0ABW4N3Y3</accession>
<evidence type="ECO:0000313" key="2">
    <source>
        <dbReference type="Proteomes" id="UP001597237"/>
    </source>
</evidence>
<comment type="caution">
    <text evidence="1">The sequence shown here is derived from an EMBL/GenBank/DDBJ whole genome shotgun (WGS) entry which is preliminary data.</text>
</comment>
<protein>
    <submittedName>
        <fullName evidence="1">GxxExxY protein</fullName>
    </submittedName>
</protein>
<dbReference type="InterPro" id="IPR026350">
    <property type="entry name" value="GxxExxY"/>
</dbReference>
<dbReference type="NCBIfam" id="TIGR04256">
    <property type="entry name" value="GxxExxY"/>
    <property type="match status" value="1"/>
</dbReference>
<proteinExistence type="predicted"/>
<dbReference type="Proteomes" id="UP001597237">
    <property type="component" value="Unassembled WGS sequence"/>
</dbReference>
<organism evidence="1 2">
    <name type="scientific">Phenylobacterium terrae</name>
    <dbReference type="NCBI Taxonomy" id="2665495"/>
    <lineage>
        <taxon>Bacteria</taxon>
        <taxon>Pseudomonadati</taxon>
        <taxon>Pseudomonadota</taxon>
        <taxon>Alphaproteobacteria</taxon>
        <taxon>Caulobacterales</taxon>
        <taxon>Caulobacteraceae</taxon>
        <taxon>Phenylobacterium</taxon>
    </lineage>
</organism>
<name>A0ABW4N3Y3_9CAUL</name>
<gene>
    <name evidence="1" type="ORF">ACFSC0_14155</name>
</gene>
<reference evidence="2" key="1">
    <citation type="journal article" date="2019" name="Int. J. Syst. Evol. Microbiol.">
        <title>The Global Catalogue of Microorganisms (GCM) 10K type strain sequencing project: providing services to taxonomists for standard genome sequencing and annotation.</title>
        <authorList>
            <consortium name="The Broad Institute Genomics Platform"/>
            <consortium name="The Broad Institute Genome Sequencing Center for Infectious Disease"/>
            <person name="Wu L."/>
            <person name="Ma J."/>
        </authorList>
    </citation>
    <scope>NUCLEOTIDE SEQUENCE [LARGE SCALE GENOMIC DNA]</scope>
    <source>
        <strain evidence="2">DFY28</strain>
    </source>
</reference>
<dbReference type="EMBL" id="JBHUEY010000004">
    <property type="protein sequence ID" value="MFD1784543.1"/>
    <property type="molecule type" value="Genomic_DNA"/>
</dbReference>
<keyword evidence="2" id="KW-1185">Reference proteome</keyword>
<dbReference type="RefSeq" id="WP_377284132.1">
    <property type="nucleotide sequence ID" value="NZ_JBHRSI010000012.1"/>
</dbReference>
<sequence>MDHQDRPGLADPPAPVDAIGRQVVDAAIKVHRLLGPGLLESAYEHCLAHELHSRGLTVARQVALPIEYDGLQLDAGYRLDLVVEDAVLVEVKAVEALSRLHEAQILTYLKLSGFRLGYLLNFNAVQLKQGLRRFVRS</sequence>